<evidence type="ECO:0000256" key="1">
    <source>
        <dbReference type="ARBA" id="ARBA00008857"/>
    </source>
</evidence>
<evidence type="ECO:0000313" key="5">
    <source>
        <dbReference type="EMBL" id="QDT57067.1"/>
    </source>
</evidence>
<dbReference type="Gene3D" id="1.10.443.10">
    <property type="entry name" value="Intergrase catalytic core"/>
    <property type="match status" value="1"/>
</dbReference>
<dbReference type="GO" id="GO:0015074">
    <property type="term" value="P:DNA integration"/>
    <property type="evidence" value="ECO:0007669"/>
    <property type="project" value="InterPro"/>
</dbReference>
<dbReference type="InterPro" id="IPR013762">
    <property type="entry name" value="Integrase-like_cat_sf"/>
</dbReference>
<dbReference type="SUPFAM" id="SSF56349">
    <property type="entry name" value="DNA breaking-rejoining enzymes"/>
    <property type="match status" value="1"/>
</dbReference>
<proteinExistence type="inferred from homology"/>
<dbReference type="InParanoid" id="A0A517SLR2"/>
<evidence type="ECO:0000256" key="2">
    <source>
        <dbReference type="ARBA" id="ARBA00023125"/>
    </source>
</evidence>
<dbReference type="PROSITE" id="PS51898">
    <property type="entry name" value="TYR_RECOMBINASE"/>
    <property type="match status" value="1"/>
</dbReference>
<dbReference type="PANTHER" id="PTHR30349">
    <property type="entry name" value="PHAGE INTEGRASE-RELATED"/>
    <property type="match status" value="1"/>
</dbReference>
<dbReference type="GO" id="GO:0006310">
    <property type="term" value="P:DNA recombination"/>
    <property type="evidence" value="ECO:0007669"/>
    <property type="project" value="UniProtKB-KW"/>
</dbReference>
<comment type="similarity">
    <text evidence="1">Belongs to the 'phage' integrase family.</text>
</comment>
<reference evidence="5 6" key="1">
    <citation type="submission" date="2019-02" db="EMBL/GenBank/DDBJ databases">
        <title>Deep-cultivation of Planctomycetes and their phenomic and genomic characterization uncovers novel biology.</title>
        <authorList>
            <person name="Wiegand S."/>
            <person name="Jogler M."/>
            <person name="Boedeker C."/>
            <person name="Pinto D."/>
            <person name="Vollmers J."/>
            <person name="Rivas-Marin E."/>
            <person name="Kohn T."/>
            <person name="Peeters S.H."/>
            <person name="Heuer A."/>
            <person name="Rast P."/>
            <person name="Oberbeckmann S."/>
            <person name="Bunk B."/>
            <person name="Jeske O."/>
            <person name="Meyerdierks A."/>
            <person name="Storesund J.E."/>
            <person name="Kallscheuer N."/>
            <person name="Luecker S."/>
            <person name="Lage O.M."/>
            <person name="Pohl T."/>
            <person name="Merkel B.J."/>
            <person name="Hornburger P."/>
            <person name="Mueller R.-W."/>
            <person name="Bruemmer F."/>
            <person name="Labrenz M."/>
            <person name="Spormann A.M."/>
            <person name="Op den Camp H."/>
            <person name="Overmann J."/>
            <person name="Amann R."/>
            <person name="Jetten M.S.M."/>
            <person name="Mascher T."/>
            <person name="Medema M.H."/>
            <person name="Devos D.P."/>
            <person name="Kaster A.-K."/>
            <person name="Ovreas L."/>
            <person name="Rohde M."/>
            <person name="Galperin M.Y."/>
            <person name="Jogler C."/>
        </authorList>
    </citation>
    <scope>NUCLEOTIDE SEQUENCE [LARGE SCALE GENOMIC DNA]</scope>
    <source>
        <strain evidence="5 6">Pan44</strain>
    </source>
</reference>
<protein>
    <submittedName>
        <fullName evidence="5">Site-specific tyrosine recombinase XerC</fullName>
    </submittedName>
</protein>
<accession>A0A517SLR2</accession>
<dbReference type="PANTHER" id="PTHR30349:SF41">
    <property type="entry name" value="INTEGRASE_RECOMBINASE PROTEIN MJ0367-RELATED"/>
    <property type="match status" value="1"/>
</dbReference>
<gene>
    <name evidence="5" type="ORF">Pan44_51320</name>
</gene>
<dbReference type="RefSeq" id="WP_197453639.1">
    <property type="nucleotide sequence ID" value="NZ_CP036271.1"/>
</dbReference>
<dbReference type="InterPro" id="IPR002104">
    <property type="entry name" value="Integrase_catalytic"/>
</dbReference>
<dbReference type="KEGG" id="ccos:Pan44_51320"/>
<evidence type="ECO:0000256" key="3">
    <source>
        <dbReference type="ARBA" id="ARBA00023172"/>
    </source>
</evidence>
<dbReference type="InterPro" id="IPR050090">
    <property type="entry name" value="Tyrosine_recombinase_XerCD"/>
</dbReference>
<dbReference type="EMBL" id="CP036271">
    <property type="protein sequence ID" value="QDT57067.1"/>
    <property type="molecule type" value="Genomic_DNA"/>
</dbReference>
<dbReference type="CDD" id="cd00397">
    <property type="entry name" value="DNA_BRE_C"/>
    <property type="match status" value="1"/>
</dbReference>
<dbReference type="GO" id="GO:0003677">
    <property type="term" value="F:DNA binding"/>
    <property type="evidence" value="ECO:0007669"/>
    <property type="project" value="UniProtKB-KW"/>
</dbReference>
<evidence type="ECO:0000259" key="4">
    <source>
        <dbReference type="PROSITE" id="PS51898"/>
    </source>
</evidence>
<dbReference type="Proteomes" id="UP000315700">
    <property type="component" value="Chromosome"/>
</dbReference>
<keyword evidence="6" id="KW-1185">Reference proteome</keyword>
<keyword evidence="3" id="KW-0233">DNA recombination</keyword>
<evidence type="ECO:0000313" key="6">
    <source>
        <dbReference type="Proteomes" id="UP000315700"/>
    </source>
</evidence>
<sequence length="220" mass="24724">MSKTPWILTREMFLDEQELGDLIESLACAIGTAVRSDRDSALLDQLIVACLSLSGLRNSEFCNLRLVDADLGSRRPFFCVAGTRTEDRKVHIPRLLARLAKQYISGPRSRFLPTGMDAKDENQALILSEKGRPFDRTVLYRRVVKILSSHGLGERASVQLLRHTYGYLAYKRTGGNLLFTQRQLGHAHPMVTAIYQQFVTEDYSTLADQVGAELLRVAPE</sequence>
<keyword evidence="2" id="KW-0238">DNA-binding</keyword>
<name>A0A517SLR2_9PLAN</name>
<organism evidence="5 6">
    <name type="scientific">Caulifigura coniformis</name>
    <dbReference type="NCBI Taxonomy" id="2527983"/>
    <lineage>
        <taxon>Bacteria</taxon>
        <taxon>Pseudomonadati</taxon>
        <taxon>Planctomycetota</taxon>
        <taxon>Planctomycetia</taxon>
        <taxon>Planctomycetales</taxon>
        <taxon>Planctomycetaceae</taxon>
        <taxon>Caulifigura</taxon>
    </lineage>
</organism>
<dbReference type="AlphaFoldDB" id="A0A517SLR2"/>
<dbReference type="InterPro" id="IPR011010">
    <property type="entry name" value="DNA_brk_join_enz"/>
</dbReference>
<feature type="domain" description="Tyr recombinase" evidence="4">
    <location>
        <begin position="3"/>
        <end position="208"/>
    </location>
</feature>
<dbReference type="Pfam" id="PF00589">
    <property type="entry name" value="Phage_integrase"/>
    <property type="match status" value="1"/>
</dbReference>